<feature type="region of interest" description="Disordered" evidence="1">
    <location>
        <begin position="1"/>
        <end position="37"/>
    </location>
</feature>
<protein>
    <submittedName>
        <fullName evidence="2">Uncharacterized protein</fullName>
    </submittedName>
</protein>
<proteinExistence type="predicted"/>
<dbReference type="EMBL" id="JAAALK010000082">
    <property type="protein sequence ID" value="KAG8088224.1"/>
    <property type="molecule type" value="Genomic_DNA"/>
</dbReference>
<dbReference type="AlphaFoldDB" id="A0A8J5WH82"/>
<reference evidence="2" key="1">
    <citation type="journal article" date="2021" name="bioRxiv">
        <title>Whole Genome Assembly and Annotation of Northern Wild Rice, Zizania palustris L., Supports a Whole Genome Duplication in the Zizania Genus.</title>
        <authorList>
            <person name="Haas M."/>
            <person name="Kono T."/>
            <person name="Macchietto M."/>
            <person name="Millas R."/>
            <person name="McGilp L."/>
            <person name="Shao M."/>
            <person name="Duquette J."/>
            <person name="Hirsch C.N."/>
            <person name="Kimball J."/>
        </authorList>
    </citation>
    <scope>NUCLEOTIDE SEQUENCE</scope>
    <source>
        <tissue evidence="2">Fresh leaf tissue</tissue>
    </source>
</reference>
<keyword evidence="3" id="KW-1185">Reference proteome</keyword>
<reference evidence="2" key="2">
    <citation type="submission" date="2021-02" db="EMBL/GenBank/DDBJ databases">
        <authorList>
            <person name="Kimball J.A."/>
            <person name="Haas M.W."/>
            <person name="Macchietto M."/>
            <person name="Kono T."/>
            <person name="Duquette J."/>
            <person name="Shao M."/>
        </authorList>
    </citation>
    <scope>NUCLEOTIDE SEQUENCE</scope>
    <source>
        <tissue evidence="2">Fresh leaf tissue</tissue>
    </source>
</reference>
<comment type="caution">
    <text evidence="2">The sequence shown here is derived from an EMBL/GenBank/DDBJ whole genome shotgun (WGS) entry which is preliminary data.</text>
</comment>
<gene>
    <name evidence="2" type="ORF">GUJ93_ZPchr0010g10545</name>
</gene>
<dbReference type="Proteomes" id="UP000729402">
    <property type="component" value="Unassembled WGS sequence"/>
</dbReference>
<sequence length="74" mass="7909">MWTTKALRGDDMGSGGSATAGGGPRDTQPCPHDAPLHLRDTHVIHNHAHTTRSRAYTAHRFAPPTAAPPLLAFM</sequence>
<evidence type="ECO:0000256" key="1">
    <source>
        <dbReference type="SAM" id="MobiDB-lite"/>
    </source>
</evidence>
<organism evidence="2 3">
    <name type="scientific">Zizania palustris</name>
    <name type="common">Northern wild rice</name>
    <dbReference type="NCBI Taxonomy" id="103762"/>
    <lineage>
        <taxon>Eukaryota</taxon>
        <taxon>Viridiplantae</taxon>
        <taxon>Streptophyta</taxon>
        <taxon>Embryophyta</taxon>
        <taxon>Tracheophyta</taxon>
        <taxon>Spermatophyta</taxon>
        <taxon>Magnoliopsida</taxon>
        <taxon>Liliopsida</taxon>
        <taxon>Poales</taxon>
        <taxon>Poaceae</taxon>
        <taxon>BOP clade</taxon>
        <taxon>Oryzoideae</taxon>
        <taxon>Oryzeae</taxon>
        <taxon>Zizaniinae</taxon>
        <taxon>Zizania</taxon>
    </lineage>
</organism>
<evidence type="ECO:0000313" key="2">
    <source>
        <dbReference type="EMBL" id="KAG8088224.1"/>
    </source>
</evidence>
<name>A0A8J5WH82_ZIZPA</name>
<feature type="compositionally biased region" description="Gly residues" evidence="1">
    <location>
        <begin position="12"/>
        <end position="24"/>
    </location>
</feature>
<accession>A0A8J5WH82</accession>
<evidence type="ECO:0000313" key="3">
    <source>
        <dbReference type="Proteomes" id="UP000729402"/>
    </source>
</evidence>